<dbReference type="EMBL" id="CP106793">
    <property type="protein sequence ID" value="UXY24846.1"/>
    <property type="molecule type" value="Genomic_DNA"/>
</dbReference>
<keyword evidence="3" id="KW-1185">Reference proteome</keyword>
<evidence type="ECO:0000313" key="2">
    <source>
        <dbReference type="EMBL" id="UXY24846.1"/>
    </source>
</evidence>
<accession>A0ABY6EHQ4</accession>
<evidence type="ECO:0000256" key="1">
    <source>
        <dbReference type="SAM" id="MobiDB-lite"/>
    </source>
</evidence>
<sequence>MAVGSTALVVETDSQGAAWIQERKLPRGGGGRWIKLSNIAGYPSAPIANVSLFVSDGRLFITLQTADGQNYVASCPLGHGSVTERILRHECKPFVPFAGPPGDTGRRLRVRKPQSPLGHP</sequence>
<dbReference type="Proteomes" id="UP001061298">
    <property type="component" value="Chromosome"/>
</dbReference>
<organism evidence="2 3">
    <name type="scientific">Streptomyces cynarae</name>
    <dbReference type="NCBI Taxonomy" id="2981134"/>
    <lineage>
        <taxon>Bacteria</taxon>
        <taxon>Bacillati</taxon>
        <taxon>Actinomycetota</taxon>
        <taxon>Actinomycetes</taxon>
        <taxon>Kitasatosporales</taxon>
        <taxon>Streptomycetaceae</taxon>
        <taxon>Streptomyces</taxon>
    </lineage>
</organism>
<protein>
    <submittedName>
        <fullName evidence="2">Uncharacterized protein</fullName>
    </submittedName>
</protein>
<name>A0ABY6EHQ4_9ACTN</name>
<feature type="region of interest" description="Disordered" evidence="1">
    <location>
        <begin position="98"/>
        <end position="120"/>
    </location>
</feature>
<proteinExistence type="predicted"/>
<gene>
    <name evidence="2" type="ORF">N8I84_22445</name>
</gene>
<dbReference type="RefSeq" id="WP_263235068.1">
    <property type="nucleotide sequence ID" value="NZ_CP106793.1"/>
</dbReference>
<evidence type="ECO:0000313" key="3">
    <source>
        <dbReference type="Proteomes" id="UP001061298"/>
    </source>
</evidence>
<reference evidence="2" key="1">
    <citation type="submission" date="2022-10" db="EMBL/GenBank/DDBJ databases">
        <authorList>
            <person name="Mo P."/>
        </authorList>
    </citation>
    <scope>NUCLEOTIDE SEQUENCE</scope>
    <source>
        <strain evidence="2">HUAS 13-4</strain>
    </source>
</reference>